<keyword evidence="1 3" id="KW-0732">Signal</keyword>
<feature type="signal peptide" evidence="3">
    <location>
        <begin position="1"/>
        <end position="27"/>
    </location>
</feature>
<proteinExistence type="predicted"/>
<dbReference type="SUPFAM" id="SSF50494">
    <property type="entry name" value="Trypsin-like serine proteases"/>
    <property type="match status" value="1"/>
</dbReference>
<gene>
    <name evidence="4" type="ORF">ACFOLH_08320</name>
</gene>
<dbReference type="PANTHER" id="PTHR15462">
    <property type="entry name" value="SERINE PROTEASE"/>
    <property type="match status" value="1"/>
</dbReference>
<keyword evidence="5" id="KW-1185">Reference proteome</keyword>
<dbReference type="Gene3D" id="2.40.10.10">
    <property type="entry name" value="Trypsin-like serine proteases"/>
    <property type="match status" value="2"/>
</dbReference>
<dbReference type="RefSeq" id="WP_340291527.1">
    <property type="nucleotide sequence ID" value="NZ_JBBEOI010000042.1"/>
</dbReference>
<protein>
    <submittedName>
        <fullName evidence="4">Trypsin-like serine peptidase</fullName>
        <ecNumber evidence="4">3.4.21.-</ecNumber>
    </submittedName>
</protein>
<reference evidence="5" key="1">
    <citation type="journal article" date="2019" name="Int. J. Syst. Evol. Microbiol.">
        <title>The Global Catalogue of Microorganisms (GCM) 10K type strain sequencing project: providing services to taxonomists for standard genome sequencing and annotation.</title>
        <authorList>
            <consortium name="The Broad Institute Genomics Platform"/>
            <consortium name="The Broad Institute Genome Sequencing Center for Infectious Disease"/>
            <person name="Wu L."/>
            <person name="Ma J."/>
        </authorList>
    </citation>
    <scope>NUCLEOTIDE SEQUENCE [LARGE SCALE GENOMIC DNA]</scope>
    <source>
        <strain evidence="5">NCAIM B.02333</strain>
    </source>
</reference>
<organism evidence="4 5">
    <name type="scientific">Aquipuribacter hungaricus</name>
    <dbReference type="NCBI Taxonomy" id="545624"/>
    <lineage>
        <taxon>Bacteria</taxon>
        <taxon>Bacillati</taxon>
        <taxon>Actinomycetota</taxon>
        <taxon>Actinomycetes</taxon>
        <taxon>Micrococcales</taxon>
        <taxon>Intrasporangiaceae</taxon>
        <taxon>Aquipuribacter</taxon>
    </lineage>
</organism>
<dbReference type="Proteomes" id="UP001595685">
    <property type="component" value="Unassembled WGS sequence"/>
</dbReference>
<dbReference type="InterPro" id="IPR009003">
    <property type="entry name" value="Peptidase_S1_PA"/>
</dbReference>
<evidence type="ECO:0000256" key="1">
    <source>
        <dbReference type="ARBA" id="ARBA00022729"/>
    </source>
</evidence>
<evidence type="ECO:0000313" key="5">
    <source>
        <dbReference type="Proteomes" id="UP001595685"/>
    </source>
</evidence>
<dbReference type="InterPro" id="IPR018114">
    <property type="entry name" value="TRYPSIN_HIS"/>
</dbReference>
<evidence type="ECO:0000256" key="3">
    <source>
        <dbReference type="SAM" id="SignalP"/>
    </source>
</evidence>
<dbReference type="EMBL" id="JBHRWW010000004">
    <property type="protein sequence ID" value="MFC3688344.1"/>
    <property type="molecule type" value="Genomic_DNA"/>
</dbReference>
<keyword evidence="4" id="KW-0378">Hydrolase</keyword>
<dbReference type="PROSITE" id="PS00134">
    <property type="entry name" value="TRYPSIN_HIS"/>
    <property type="match status" value="1"/>
</dbReference>
<dbReference type="GO" id="GO:0016787">
    <property type="term" value="F:hydrolase activity"/>
    <property type="evidence" value="ECO:0007669"/>
    <property type="project" value="UniProtKB-KW"/>
</dbReference>
<feature type="region of interest" description="Disordered" evidence="2">
    <location>
        <begin position="76"/>
        <end position="113"/>
    </location>
</feature>
<evidence type="ECO:0000256" key="2">
    <source>
        <dbReference type="SAM" id="MobiDB-lite"/>
    </source>
</evidence>
<evidence type="ECO:0000313" key="4">
    <source>
        <dbReference type="EMBL" id="MFC3688344.1"/>
    </source>
</evidence>
<accession>A0ABV7WEU6</accession>
<dbReference type="InterPro" id="IPR043504">
    <property type="entry name" value="Peptidase_S1_PA_chymotrypsin"/>
</dbReference>
<name>A0ABV7WEU6_9MICO</name>
<comment type="caution">
    <text evidence="4">The sequence shown here is derived from an EMBL/GenBank/DDBJ whole genome shotgun (WGS) entry which is preliminary data.</text>
</comment>
<dbReference type="PANTHER" id="PTHR15462:SF19">
    <property type="entry name" value="PEPTIDASE S1 DOMAIN-CONTAINING PROTEIN"/>
    <property type="match status" value="1"/>
</dbReference>
<dbReference type="EC" id="3.4.21.-" evidence="4"/>
<feature type="chain" id="PRO_5047184939" evidence="3">
    <location>
        <begin position="28"/>
        <end position="336"/>
    </location>
</feature>
<sequence>MTPRASRPLALLAALLVAGGLAGPAAARPADLPGVAHGRGASTPAQVQAVADYWTPERMRAARSADVLAPVVSPGQASAADVAPGSTSRVAGRQPQAKPSRPGGGGGSTGAVTGAPWTAGTAVVGTTGKVFFTLGGSNYVCSGSAVTSGNESTVLTAGHCLHEGPGAFATNFAFVPGYADGARPYGTFVATDLWTTQQWQASGDFVYDVGFAEVAPVGGATLTDTVGAQGIGFAASRTDFRYAFGYPAARPYDGSDLIHCAGTVSRDPYGQDTLGLGCTMTGGSSGGPWLSGFSTTTGLGTLTSVNSYKYTADASRMYGPYLGAVAEQLYRTASAA</sequence>
<dbReference type="InterPro" id="IPR050966">
    <property type="entry name" value="Glutamyl_endopeptidase"/>
</dbReference>